<dbReference type="AlphaFoldDB" id="A0A1Q6HQG0"/>
<gene>
    <name evidence="1" type="ORF">BHV79_17785</name>
</gene>
<protein>
    <submittedName>
        <fullName evidence="1">Uncharacterized protein</fullName>
    </submittedName>
</protein>
<evidence type="ECO:0000313" key="1">
    <source>
        <dbReference type="EMBL" id="OKZ28844.1"/>
    </source>
</evidence>
<name>A0A1Q6HQG0_BACUN</name>
<sequence length="210" mass="24265">MTTDTATKIISKYESLVVLCTYNILFTNDICCGQVIESLHAMKRTPYYRQAFKRHLNDADKARKEYERTVNSVIGSDRSEFFADCNDKYTEEVNKHVDMLYWQFKQVLDDNGVSHSAEIARFELARTLCDYSCIQFDERIKELRKKDARFNGFTLEYLKLSNVARMMNLASDSLKIGKTVNMNTERCTSAFDVLVRKLSDADNIANAIKV</sequence>
<dbReference type="EMBL" id="MNQU01000332">
    <property type="protein sequence ID" value="OKZ28844.1"/>
    <property type="molecule type" value="Genomic_DNA"/>
</dbReference>
<proteinExistence type="predicted"/>
<organism evidence="1 2">
    <name type="scientific">Bacteroides uniformis</name>
    <dbReference type="NCBI Taxonomy" id="820"/>
    <lineage>
        <taxon>Bacteria</taxon>
        <taxon>Pseudomonadati</taxon>
        <taxon>Bacteroidota</taxon>
        <taxon>Bacteroidia</taxon>
        <taxon>Bacteroidales</taxon>
        <taxon>Bacteroidaceae</taxon>
        <taxon>Bacteroides</taxon>
    </lineage>
</organism>
<evidence type="ECO:0000313" key="2">
    <source>
        <dbReference type="Proteomes" id="UP000186549"/>
    </source>
</evidence>
<dbReference type="Proteomes" id="UP000186549">
    <property type="component" value="Unassembled WGS sequence"/>
</dbReference>
<comment type="caution">
    <text evidence="1">The sequence shown here is derived from an EMBL/GenBank/DDBJ whole genome shotgun (WGS) entry which is preliminary data.</text>
</comment>
<reference evidence="1 2" key="1">
    <citation type="journal article" date="2016" name="Nat. Biotechnol.">
        <title>Measurement of bacterial replication rates in microbial communities.</title>
        <authorList>
            <person name="Brown C.T."/>
            <person name="Olm M.R."/>
            <person name="Thomas B.C."/>
            <person name="Banfield J.F."/>
        </authorList>
    </citation>
    <scope>NUCLEOTIDE SEQUENCE [LARGE SCALE GENOMIC DNA]</scope>
    <source>
        <strain evidence="1">45_41</strain>
    </source>
</reference>
<accession>A0A1Q6HQG0</accession>